<evidence type="ECO:0000313" key="2">
    <source>
        <dbReference type="Proteomes" id="UP001054945"/>
    </source>
</evidence>
<evidence type="ECO:0000313" key="1">
    <source>
        <dbReference type="EMBL" id="GIY34171.1"/>
    </source>
</evidence>
<protein>
    <submittedName>
        <fullName evidence="1">Uncharacterized protein</fullName>
    </submittedName>
</protein>
<organism evidence="1 2">
    <name type="scientific">Caerostris extrusa</name>
    <name type="common">Bark spider</name>
    <name type="synonym">Caerostris bankana</name>
    <dbReference type="NCBI Taxonomy" id="172846"/>
    <lineage>
        <taxon>Eukaryota</taxon>
        <taxon>Metazoa</taxon>
        <taxon>Ecdysozoa</taxon>
        <taxon>Arthropoda</taxon>
        <taxon>Chelicerata</taxon>
        <taxon>Arachnida</taxon>
        <taxon>Araneae</taxon>
        <taxon>Araneomorphae</taxon>
        <taxon>Entelegynae</taxon>
        <taxon>Araneoidea</taxon>
        <taxon>Araneidae</taxon>
        <taxon>Caerostris</taxon>
    </lineage>
</organism>
<keyword evidence="2" id="KW-1185">Reference proteome</keyword>
<dbReference type="Proteomes" id="UP001054945">
    <property type="component" value="Unassembled WGS sequence"/>
</dbReference>
<name>A0AAV4SLR3_CAEEX</name>
<reference evidence="1 2" key="1">
    <citation type="submission" date="2021-06" db="EMBL/GenBank/DDBJ databases">
        <title>Caerostris extrusa draft genome.</title>
        <authorList>
            <person name="Kono N."/>
            <person name="Arakawa K."/>
        </authorList>
    </citation>
    <scope>NUCLEOTIDE SEQUENCE [LARGE SCALE GENOMIC DNA]</scope>
</reference>
<gene>
    <name evidence="1" type="ORF">CEXT_276001</name>
</gene>
<proteinExistence type="predicted"/>
<accession>A0AAV4SLR3</accession>
<sequence>MFISYSNCLFLPQERRSRKIAKKVSNDTSLPITRGTLEHIKAWQEISGDFDVSYKAALLNGWTAKRPEIGNITPQSTPLKVSFATSTPLNTERNYAKTSGFEGQK</sequence>
<dbReference type="EMBL" id="BPLR01009738">
    <property type="protein sequence ID" value="GIY34171.1"/>
    <property type="molecule type" value="Genomic_DNA"/>
</dbReference>
<comment type="caution">
    <text evidence="1">The sequence shown here is derived from an EMBL/GenBank/DDBJ whole genome shotgun (WGS) entry which is preliminary data.</text>
</comment>
<dbReference type="AlphaFoldDB" id="A0AAV4SLR3"/>